<organism evidence="1 2">
    <name type="scientific">Penicillium subrubescens</name>
    <dbReference type="NCBI Taxonomy" id="1316194"/>
    <lineage>
        <taxon>Eukaryota</taxon>
        <taxon>Fungi</taxon>
        <taxon>Dikarya</taxon>
        <taxon>Ascomycota</taxon>
        <taxon>Pezizomycotina</taxon>
        <taxon>Eurotiomycetes</taxon>
        <taxon>Eurotiomycetidae</taxon>
        <taxon>Eurotiales</taxon>
        <taxon>Aspergillaceae</taxon>
        <taxon>Penicillium</taxon>
    </lineage>
</organism>
<protein>
    <submittedName>
        <fullName evidence="1">Uncharacterized protein</fullName>
    </submittedName>
</protein>
<keyword evidence="2" id="KW-1185">Reference proteome</keyword>
<accession>A0A1Q5U4G0</accession>
<dbReference type="Proteomes" id="UP000186955">
    <property type="component" value="Unassembled WGS sequence"/>
</dbReference>
<comment type="caution">
    <text evidence="1">The sequence shown here is derived from an EMBL/GenBank/DDBJ whole genome shotgun (WGS) entry which is preliminary data.</text>
</comment>
<evidence type="ECO:0000313" key="1">
    <source>
        <dbReference type="EMBL" id="OKP07362.1"/>
    </source>
</evidence>
<evidence type="ECO:0000313" key="2">
    <source>
        <dbReference type="Proteomes" id="UP000186955"/>
    </source>
</evidence>
<dbReference type="AlphaFoldDB" id="A0A1Q5U4G0"/>
<gene>
    <name evidence="1" type="ORF">PENSUB_5951</name>
</gene>
<dbReference type="EMBL" id="MNBE01000582">
    <property type="protein sequence ID" value="OKP07362.1"/>
    <property type="molecule type" value="Genomic_DNA"/>
</dbReference>
<reference evidence="1 2" key="1">
    <citation type="submission" date="2016-10" db="EMBL/GenBank/DDBJ databases">
        <title>Genome sequence of the ascomycete fungus Penicillium subrubescens.</title>
        <authorList>
            <person name="De Vries R.P."/>
            <person name="Peng M."/>
            <person name="Dilokpimol A."/>
            <person name="Hilden K."/>
            <person name="Makela M.R."/>
            <person name="Grigoriev I."/>
            <person name="Riley R."/>
            <person name="Granchi Z."/>
        </authorList>
    </citation>
    <scope>NUCLEOTIDE SEQUENCE [LARGE SCALE GENOMIC DNA]</scope>
    <source>
        <strain evidence="1 2">CBS 132785</strain>
    </source>
</reference>
<proteinExistence type="predicted"/>
<name>A0A1Q5U4G0_9EURO</name>
<sequence length="207" mass="23537">MYQAHVQPSVHVYADYHLSAKLLEIYERATVRTCICNPSYTDRGTGQEMTEAPASGCIFKFRRLCVAHGVPQSGPTIAFFKRWTRTPEKFQLCRSRVQKWISDGKTRHVWAKWKEARARDFTGIKDLETIWVPKWSGLEGVLNVVDQDTLTHGSVDGEINVWTFCPNETHPWVREVLAWTTSGPESCFGGVWRTAGLASDKSLLSFN</sequence>